<protein>
    <submittedName>
        <fullName evidence="1">Uncharacterized protein</fullName>
    </submittedName>
</protein>
<name>A0A0S4L781_9BACT</name>
<proteinExistence type="predicted"/>
<sequence>MDYSPRRHLSTVDVEMLEPRLPPSALCDFQVVGQTGTFNSNVGNQVISSLSDASSQTFAIQRFSRADLLIRSLQGPRDWPNTVSAGAMV</sequence>
<evidence type="ECO:0000313" key="1">
    <source>
        <dbReference type="EMBL" id="CUS33559.1"/>
    </source>
</evidence>
<organism evidence="1 2">
    <name type="scientific">Candidatus Nitrospira nitrosa</name>
    <dbReference type="NCBI Taxonomy" id="1742972"/>
    <lineage>
        <taxon>Bacteria</taxon>
        <taxon>Pseudomonadati</taxon>
        <taxon>Nitrospirota</taxon>
        <taxon>Nitrospiria</taxon>
        <taxon>Nitrospirales</taxon>
        <taxon>Nitrospiraceae</taxon>
        <taxon>Nitrospira</taxon>
    </lineage>
</organism>
<dbReference type="Proteomes" id="UP000199032">
    <property type="component" value="Unassembled WGS sequence"/>
</dbReference>
<accession>A0A0S4L781</accession>
<evidence type="ECO:0000313" key="2">
    <source>
        <dbReference type="Proteomes" id="UP000199032"/>
    </source>
</evidence>
<dbReference type="EMBL" id="CZQA01000001">
    <property type="protein sequence ID" value="CUS33559.1"/>
    <property type="molecule type" value="Genomic_DNA"/>
</dbReference>
<keyword evidence="2" id="KW-1185">Reference proteome</keyword>
<dbReference type="AlphaFoldDB" id="A0A0S4L781"/>
<gene>
    <name evidence="1" type="ORF">COMA1_11221</name>
</gene>
<reference evidence="1 2" key="1">
    <citation type="submission" date="2015-10" db="EMBL/GenBank/DDBJ databases">
        <authorList>
            <person name="Gilbert D.G."/>
        </authorList>
    </citation>
    <scope>NUCLEOTIDE SEQUENCE [LARGE SCALE GENOMIC DNA]</scope>
    <source>
        <strain evidence="1">COMA1</strain>
    </source>
</reference>